<dbReference type="PROSITE" id="PS51819">
    <property type="entry name" value="VOC"/>
    <property type="match status" value="1"/>
</dbReference>
<dbReference type="EMBL" id="JABBVZ010000041">
    <property type="protein sequence ID" value="NMP23152.1"/>
    <property type="molecule type" value="Genomic_DNA"/>
</dbReference>
<evidence type="ECO:0000313" key="3">
    <source>
        <dbReference type="Proteomes" id="UP000533476"/>
    </source>
</evidence>
<dbReference type="PANTHER" id="PTHR39175:SF1">
    <property type="entry name" value="FAMILY PROTEIN, PUTATIVE (AFU_ORTHOLOGUE AFUA_3G15060)-RELATED"/>
    <property type="match status" value="1"/>
</dbReference>
<dbReference type="Proteomes" id="UP000533476">
    <property type="component" value="Unassembled WGS sequence"/>
</dbReference>
<sequence length="122" mass="13900">MDFQFHGIDHVQLAGPPGCEEEARQFFVGVLGWSEIPKPAHLAKRGGCWFQCGTQQVHIGVEANFNPARKAHPAFHVKNLRALRTHLEELGLDLHEDEPLPGALRFYLDDPFGNRMEFLEWL</sequence>
<proteinExistence type="predicted"/>
<dbReference type="InterPro" id="IPR029068">
    <property type="entry name" value="Glyas_Bleomycin-R_OHBP_Dase"/>
</dbReference>
<protein>
    <submittedName>
        <fullName evidence="2">Glyoxalase</fullName>
    </submittedName>
</protein>
<dbReference type="RefSeq" id="WP_169100169.1">
    <property type="nucleotide sequence ID" value="NZ_JABBVZ010000041.1"/>
</dbReference>
<dbReference type="Gene3D" id="3.10.180.10">
    <property type="entry name" value="2,3-Dihydroxybiphenyl 1,2-Dioxygenase, domain 1"/>
    <property type="match status" value="1"/>
</dbReference>
<feature type="domain" description="VOC" evidence="1">
    <location>
        <begin position="7"/>
        <end position="121"/>
    </location>
</feature>
<evidence type="ECO:0000313" key="2">
    <source>
        <dbReference type="EMBL" id="NMP23152.1"/>
    </source>
</evidence>
<dbReference type="PANTHER" id="PTHR39175">
    <property type="entry name" value="FAMILY PROTEIN, PUTATIVE (AFU_ORTHOLOGUE AFUA_3G15060)-RELATED"/>
    <property type="match status" value="1"/>
</dbReference>
<dbReference type="AlphaFoldDB" id="A0A7Y0L562"/>
<evidence type="ECO:0000259" key="1">
    <source>
        <dbReference type="PROSITE" id="PS51819"/>
    </source>
</evidence>
<dbReference type="SUPFAM" id="SSF54593">
    <property type="entry name" value="Glyoxalase/Bleomycin resistance protein/Dihydroxybiphenyl dioxygenase"/>
    <property type="match status" value="1"/>
</dbReference>
<accession>A0A7Y0L562</accession>
<dbReference type="InterPro" id="IPR037523">
    <property type="entry name" value="VOC_core"/>
</dbReference>
<reference evidence="2 3" key="1">
    <citation type="submission" date="2020-04" db="EMBL/GenBank/DDBJ databases">
        <authorList>
            <person name="Zhang R."/>
            <person name="Schippers A."/>
        </authorList>
    </citation>
    <scope>NUCLEOTIDE SEQUENCE [LARGE SCALE GENOMIC DNA]</scope>
    <source>
        <strain evidence="2 3">DSM 109850</strain>
    </source>
</reference>
<organism evidence="2 3">
    <name type="scientific">Sulfobacillus harzensis</name>
    <dbReference type="NCBI Taxonomy" id="2729629"/>
    <lineage>
        <taxon>Bacteria</taxon>
        <taxon>Bacillati</taxon>
        <taxon>Bacillota</taxon>
        <taxon>Clostridia</taxon>
        <taxon>Eubacteriales</taxon>
        <taxon>Clostridiales Family XVII. Incertae Sedis</taxon>
        <taxon>Sulfobacillus</taxon>
    </lineage>
</organism>
<gene>
    <name evidence="2" type="ORF">HIJ39_12455</name>
</gene>
<name>A0A7Y0L562_9FIRM</name>
<keyword evidence="3" id="KW-1185">Reference proteome</keyword>
<comment type="caution">
    <text evidence="2">The sequence shown here is derived from an EMBL/GenBank/DDBJ whole genome shotgun (WGS) entry which is preliminary data.</text>
</comment>